<protein>
    <submittedName>
        <fullName evidence="2">Uncharacterized protein</fullName>
    </submittedName>
</protein>
<sequence>MNTPNDEQFFAALPRSKDAEPRSEFVEALEAKLVQRARTKTNRSKRIGIKLATWTVSAATVAAAVWMMGVTPEMFTQSRVESQAHLVPRSFSSTEIIESELSQAAIRTLEKLYEKYPPFREAEKRVYVTKAPREVYNIDFRTSSNKDRTEVSLYARAKLDAKSGLLLGFDLEKIPGQEKVEGTLSKERIEQQAKAFMEPFLGKNLEQYRIELVDGQEGTDTVSHEAVRLQRYVNDVQVEGDSYVIGMSDVGHIRYINSGDSTGMTLDAGQFPPIAERPSPKKTESGLAEVMQLTYVRVGKKDVDYVLRYRENFSGYLDARTGKEVKTTLWRGESFGDSIAVKPGGKRTMVASAKEAAAAMEFFGQKVEGFTFTGSNVPDYMLGDNEREYQAKKGERFMRLTTVNNRAAAFKISYPELREGDPTLTIAELQERAILFLEPYLDSRVKTVRMKEQIYVMGRQVELNFVREINGVMVPDQYYKVTIDGQTGEIIGVNLTFPHEQESFADVAKVISAGEAVQVYLQHHPLSPRYVFPLDNNYNKIQEQPVLVYSAEILKSNGDVDAITGEWLPLQ</sequence>
<evidence type="ECO:0000313" key="2">
    <source>
        <dbReference type="EMBL" id="TKI58777.1"/>
    </source>
</evidence>
<accession>A0A4U2YD34</accession>
<dbReference type="AlphaFoldDB" id="A0A4U2YD34"/>
<dbReference type="RefSeq" id="WP_137032406.1">
    <property type="nucleotide sequence ID" value="NZ_SZNK01000001.1"/>
</dbReference>
<keyword evidence="1" id="KW-0812">Transmembrane</keyword>
<keyword evidence="3" id="KW-1185">Reference proteome</keyword>
<name>A0A4U2YD34_9BACL</name>
<organism evidence="2 3">
    <name type="scientific">Brevibacillus antibioticus</name>
    <dbReference type="NCBI Taxonomy" id="2570228"/>
    <lineage>
        <taxon>Bacteria</taxon>
        <taxon>Bacillati</taxon>
        <taxon>Bacillota</taxon>
        <taxon>Bacilli</taxon>
        <taxon>Bacillales</taxon>
        <taxon>Paenibacillaceae</taxon>
        <taxon>Brevibacillus</taxon>
    </lineage>
</organism>
<comment type="caution">
    <text evidence="2">The sequence shown here is derived from an EMBL/GenBank/DDBJ whole genome shotgun (WGS) entry which is preliminary data.</text>
</comment>
<keyword evidence="1" id="KW-0472">Membrane</keyword>
<keyword evidence="1" id="KW-1133">Transmembrane helix</keyword>
<dbReference type="EMBL" id="SZNK01000001">
    <property type="protein sequence ID" value="TKI58777.1"/>
    <property type="molecule type" value="Genomic_DNA"/>
</dbReference>
<dbReference type="OrthoDB" id="2461732at2"/>
<proteinExistence type="predicted"/>
<dbReference type="Proteomes" id="UP000307841">
    <property type="component" value="Unassembled WGS sequence"/>
</dbReference>
<evidence type="ECO:0000313" key="3">
    <source>
        <dbReference type="Proteomes" id="UP000307841"/>
    </source>
</evidence>
<feature type="transmembrane region" description="Helical" evidence="1">
    <location>
        <begin position="47"/>
        <end position="69"/>
    </location>
</feature>
<evidence type="ECO:0000256" key="1">
    <source>
        <dbReference type="SAM" id="Phobius"/>
    </source>
</evidence>
<reference evidence="2 3" key="1">
    <citation type="submission" date="2019-04" db="EMBL/GenBank/DDBJ databases">
        <title>Whole genome sequencing of Brevibacillus sp. TGS2-1.</title>
        <authorList>
            <person name="Choi A."/>
        </authorList>
    </citation>
    <scope>NUCLEOTIDE SEQUENCE [LARGE SCALE GENOMIC DNA]</scope>
    <source>
        <strain evidence="2 3">TGS2-1</strain>
    </source>
</reference>
<gene>
    <name evidence="2" type="ORF">E8L90_27150</name>
</gene>